<dbReference type="GO" id="GO:0047343">
    <property type="term" value="F:glucose-1-phosphate cytidylyltransferase activity"/>
    <property type="evidence" value="ECO:0007669"/>
    <property type="project" value="UniProtKB-EC"/>
</dbReference>
<feature type="domain" description="Nucleotidyl transferase" evidence="1">
    <location>
        <begin position="3"/>
        <end position="237"/>
    </location>
</feature>
<proteinExistence type="predicted"/>
<comment type="caution">
    <text evidence="2">The sequence shown here is derived from an EMBL/GenBank/DDBJ whole genome shotgun (WGS) entry which is preliminary data.</text>
</comment>
<dbReference type="Proteomes" id="UP000070456">
    <property type="component" value="Unassembled WGS sequence"/>
</dbReference>
<dbReference type="STRING" id="520762.AN619_26640"/>
<dbReference type="InterPro" id="IPR005835">
    <property type="entry name" value="NTP_transferase_dom"/>
</dbReference>
<dbReference type="OrthoDB" id="9801899at2"/>
<name>A0A140L0H9_9FIRM</name>
<keyword evidence="2" id="KW-0808">Transferase</keyword>
<keyword evidence="3" id="KW-1185">Reference proteome</keyword>
<dbReference type="SUPFAM" id="SSF53448">
    <property type="entry name" value="Nucleotide-diphospho-sugar transferases"/>
    <property type="match status" value="1"/>
</dbReference>
<dbReference type="PANTHER" id="PTHR47183:SF2">
    <property type="entry name" value="GLUCOSE-1-PHOSPHATE CYTIDYLYLTRANSFERASE-RELATED"/>
    <property type="match status" value="1"/>
</dbReference>
<dbReference type="PANTHER" id="PTHR47183">
    <property type="entry name" value="GLUCOSE-1-PHOSPHATE CYTIDYLYLTRANSFERASE-RELATED"/>
    <property type="match status" value="1"/>
</dbReference>
<dbReference type="CDD" id="cd02524">
    <property type="entry name" value="G1P_cytidylyltransferase"/>
    <property type="match status" value="1"/>
</dbReference>
<dbReference type="EMBL" id="LOEE01000065">
    <property type="protein sequence ID" value="KXG74054.1"/>
    <property type="molecule type" value="Genomic_DNA"/>
</dbReference>
<dbReference type="EC" id="2.7.7.33" evidence="2"/>
<dbReference type="RefSeq" id="WP_068557718.1">
    <property type="nucleotide sequence ID" value="NZ_LOEE01000065.1"/>
</dbReference>
<dbReference type="PATRIC" id="fig|520762.4.peg.2940"/>
<gene>
    <name evidence="2" type="primary">rfbF</name>
    <name evidence="2" type="ORF">AN619_26640</name>
</gene>
<evidence type="ECO:0000313" key="2">
    <source>
        <dbReference type="EMBL" id="KXG74054.1"/>
    </source>
</evidence>
<dbReference type="Gene3D" id="3.90.550.10">
    <property type="entry name" value="Spore Coat Polysaccharide Biosynthesis Protein SpsA, Chain A"/>
    <property type="match status" value="1"/>
</dbReference>
<evidence type="ECO:0000313" key="3">
    <source>
        <dbReference type="Proteomes" id="UP000070456"/>
    </source>
</evidence>
<dbReference type="AlphaFoldDB" id="A0A140L0H9"/>
<protein>
    <submittedName>
        <fullName evidence="2">Glucose-1-phosphate cytidylyltransferase</fullName>
        <ecNumber evidence="2">2.7.7.33</ecNumber>
    </submittedName>
</protein>
<reference evidence="2 3" key="1">
    <citation type="submission" date="2015-12" db="EMBL/GenBank/DDBJ databases">
        <title>Draft genome sequence of the thermoanaerobe Thermotalea metallivorans, an isolate from the runoff channel of the Great Artesian Basin, Australia.</title>
        <authorList>
            <person name="Patel B.K."/>
        </authorList>
    </citation>
    <scope>NUCLEOTIDE SEQUENCE [LARGE SCALE GENOMIC DNA]</scope>
    <source>
        <strain evidence="2 3">B2-1</strain>
    </source>
</reference>
<keyword evidence="2" id="KW-0548">Nucleotidyltransferase</keyword>
<organism evidence="2 3">
    <name type="scientific">Thermotalea metallivorans</name>
    <dbReference type="NCBI Taxonomy" id="520762"/>
    <lineage>
        <taxon>Bacteria</taxon>
        <taxon>Bacillati</taxon>
        <taxon>Bacillota</taxon>
        <taxon>Clostridia</taxon>
        <taxon>Peptostreptococcales</taxon>
        <taxon>Thermotaleaceae</taxon>
        <taxon>Thermotalea</taxon>
    </lineage>
</organism>
<dbReference type="InterPro" id="IPR029044">
    <property type="entry name" value="Nucleotide-diphossugar_trans"/>
</dbReference>
<sequence>MRVVILCGGKGTRMREITEDIPKPLAMIGDKPILWHIMKIYAHYGFDDFILLLGYKGDKIKEYFMDYPWKSHNFVLGRDGIPQLLEEPERWKITFIDTGADTMTGGRIQQARQYIGEETFLLTYGDGLANIDIKKLLEFHKQKGRIATVTGVSRKSQYGTLVVKDNLAVSFQEKSQIEGIINGGFFVFNKEIFDYLKDDPGCILEQEPMMNLVKDQQLAVYCHEGFWIAMDTYKDILYANEIWKNGNSLWKVW</sequence>
<dbReference type="Pfam" id="PF00483">
    <property type="entry name" value="NTP_transferase"/>
    <property type="match status" value="1"/>
</dbReference>
<evidence type="ECO:0000259" key="1">
    <source>
        <dbReference type="Pfam" id="PF00483"/>
    </source>
</evidence>
<dbReference type="InterPro" id="IPR013446">
    <property type="entry name" value="G1P_cyt_trans-like"/>
</dbReference>
<accession>A0A140L0H9</accession>